<feature type="transmembrane region" description="Helical" evidence="8">
    <location>
        <begin position="1081"/>
        <end position="1104"/>
    </location>
</feature>
<dbReference type="STRING" id="27349.A0A0L6VUL8"/>
<dbReference type="Pfam" id="PF13692">
    <property type="entry name" value="Glyco_trans_1_4"/>
    <property type="match status" value="1"/>
</dbReference>
<dbReference type="FunFam" id="3.40.50.2000:FF:000052">
    <property type="entry name" value="Alpha-1,3-glucan synthase Ags2"/>
    <property type="match status" value="1"/>
</dbReference>
<evidence type="ECO:0000256" key="6">
    <source>
        <dbReference type="ARBA" id="ARBA00048960"/>
    </source>
</evidence>
<dbReference type="FunFam" id="3.20.20.80:FF:000162">
    <property type="entry name" value="Cell wall alpha-1,3-glucan synthase mok12"/>
    <property type="match status" value="1"/>
</dbReference>
<gene>
    <name evidence="11" type="ORF">VP01_103g2</name>
</gene>
<feature type="transmembrane region" description="Helical" evidence="8">
    <location>
        <begin position="2010"/>
        <end position="2028"/>
    </location>
</feature>
<keyword evidence="3" id="KW-0328">Glycosyltransferase</keyword>
<dbReference type="InterPro" id="IPR058654">
    <property type="entry name" value="Mok11-14/Ags1-like_TM"/>
</dbReference>
<dbReference type="Gene3D" id="3.40.50.2000">
    <property type="entry name" value="Glycogen Phosphorylase B"/>
    <property type="match status" value="2"/>
</dbReference>
<dbReference type="Pfam" id="PF00128">
    <property type="entry name" value="Alpha-amylase"/>
    <property type="match status" value="1"/>
</dbReference>
<protein>
    <recommendedName>
        <fullName evidence="2">alpha-1,3-glucan synthase</fullName>
        <ecNumber evidence="2">2.4.1.183</ecNumber>
    </recommendedName>
</protein>
<dbReference type="Pfam" id="PF26122">
    <property type="entry name" value="CBM_Mok13"/>
    <property type="match status" value="1"/>
</dbReference>
<dbReference type="PANTHER" id="PTHR47182">
    <property type="entry name" value="CELL WALL ALPHA-1,3-GLUCAN SYNTHASE AGS1-RELATED"/>
    <property type="match status" value="1"/>
</dbReference>
<evidence type="ECO:0000313" key="11">
    <source>
        <dbReference type="EMBL" id="KNZ64334.1"/>
    </source>
</evidence>
<feature type="region of interest" description="Disordered" evidence="7">
    <location>
        <begin position="1674"/>
        <end position="1709"/>
    </location>
</feature>
<keyword evidence="4" id="KW-0808">Transferase</keyword>
<dbReference type="InterPro" id="IPR017853">
    <property type="entry name" value="GH"/>
</dbReference>
<feature type="signal peptide" evidence="9">
    <location>
        <begin position="1"/>
        <end position="26"/>
    </location>
</feature>
<feature type="chain" id="PRO_5005568296" description="alpha-1,3-glucan synthase" evidence="9">
    <location>
        <begin position="27"/>
        <end position="2397"/>
    </location>
</feature>
<dbReference type="InterPro" id="IPR058655">
    <property type="entry name" value="Mok11-14/Ags1-like"/>
</dbReference>
<evidence type="ECO:0000256" key="4">
    <source>
        <dbReference type="ARBA" id="ARBA00022679"/>
    </source>
</evidence>
<feature type="transmembrane region" description="Helical" evidence="8">
    <location>
        <begin position="2325"/>
        <end position="2345"/>
    </location>
</feature>
<evidence type="ECO:0000256" key="1">
    <source>
        <dbReference type="ARBA" id="ARBA00006122"/>
    </source>
</evidence>
<name>A0A0L6VUL8_9BASI</name>
<dbReference type="GO" id="GO:0070600">
    <property type="term" value="P:fungal-type cell wall (1-&gt;3)-alpha-glucan biosynthetic process"/>
    <property type="evidence" value="ECO:0007669"/>
    <property type="project" value="TreeGrafter"/>
</dbReference>
<feature type="transmembrane region" description="Helical" evidence="8">
    <location>
        <begin position="1944"/>
        <end position="1967"/>
    </location>
</feature>
<dbReference type="GO" id="GO:0009277">
    <property type="term" value="C:fungal-type cell wall"/>
    <property type="evidence" value="ECO:0007669"/>
    <property type="project" value="TreeGrafter"/>
</dbReference>
<dbReference type="Proteomes" id="UP000037035">
    <property type="component" value="Unassembled WGS sequence"/>
</dbReference>
<keyword evidence="8" id="KW-0812">Transmembrane</keyword>
<dbReference type="EMBL" id="LAVV01000444">
    <property type="protein sequence ID" value="KNZ64334.1"/>
    <property type="molecule type" value="Genomic_DNA"/>
</dbReference>
<keyword evidence="8" id="KW-1133">Transmembrane helix</keyword>
<accession>A0A0L6VUL8</accession>
<dbReference type="EC" id="2.4.1.183" evidence="2"/>
<comment type="catalytic activity">
    <reaction evidence="6">
        <text>[(1-&gt;3)-alpha-D-glucosyl](n) + UDP-alpha-D-glucose = [(1-&gt;3)-alpha-D-glucosyl](n+1) + UDP + H(+)</text>
        <dbReference type="Rhea" id="RHEA:19749"/>
        <dbReference type="Rhea" id="RHEA-COMP:11150"/>
        <dbReference type="Rhea" id="RHEA-COMP:11151"/>
        <dbReference type="ChEBI" id="CHEBI:15378"/>
        <dbReference type="ChEBI" id="CHEBI:28100"/>
        <dbReference type="ChEBI" id="CHEBI:58223"/>
        <dbReference type="ChEBI" id="CHEBI:58885"/>
        <dbReference type="EC" id="2.4.1.183"/>
    </reaction>
</comment>
<keyword evidence="12" id="KW-1185">Reference proteome</keyword>
<dbReference type="VEuPathDB" id="FungiDB:VP01_103g2"/>
<keyword evidence="9" id="KW-0732">Signal</keyword>
<feature type="domain" description="Glycosyl hydrolase family 13 catalytic" evidence="10">
    <location>
        <begin position="79"/>
        <end position="562"/>
    </location>
</feature>
<keyword evidence="5" id="KW-0961">Cell wall biogenesis/degradation</keyword>
<dbReference type="Pfam" id="PF26127">
    <property type="entry name" value="12TM_Mok13"/>
    <property type="match status" value="1"/>
</dbReference>
<evidence type="ECO:0000256" key="9">
    <source>
        <dbReference type="SAM" id="SignalP"/>
    </source>
</evidence>
<dbReference type="PANTHER" id="PTHR47182:SF2">
    <property type="entry name" value="CELL WALL ALPHA-1,3-GLUCAN SYNTHASE AGS1"/>
    <property type="match status" value="1"/>
</dbReference>
<dbReference type="Pfam" id="PF26108">
    <property type="entry name" value="GH_Mok13"/>
    <property type="match status" value="1"/>
</dbReference>
<dbReference type="SMART" id="SM00642">
    <property type="entry name" value="Aamy"/>
    <property type="match status" value="1"/>
</dbReference>
<dbReference type="GO" id="GO:0047657">
    <property type="term" value="F:alpha-1,3-glucan synthase activity"/>
    <property type="evidence" value="ECO:0007669"/>
    <property type="project" value="UniProtKB-EC"/>
</dbReference>
<feature type="region of interest" description="Disordered" evidence="7">
    <location>
        <begin position="1746"/>
        <end position="1770"/>
    </location>
</feature>
<comment type="caution">
    <text evidence="11">The sequence shown here is derived from an EMBL/GenBank/DDBJ whole genome shotgun (WGS) entry which is preliminary data.</text>
</comment>
<feature type="compositionally biased region" description="Polar residues" evidence="7">
    <location>
        <begin position="1746"/>
        <end position="1757"/>
    </location>
</feature>
<feature type="compositionally biased region" description="Polar residues" evidence="7">
    <location>
        <begin position="1684"/>
        <end position="1702"/>
    </location>
</feature>
<dbReference type="Gene3D" id="3.20.20.80">
    <property type="entry name" value="Glycosidases"/>
    <property type="match status" value="1"/>
</dbReference>
<dbReference type="SUPFAM" id="SSF53756">
    <property type="entry name" value="UDP-Glycosyltransferase/glycogen phosphorylase"/>
    <property type="match status" value="1"/>
</dbReference>
<comment type="similarity">
    <text evidence="1">Belongs to the glycosyltransferase group 1 family.</text>
</comment>
<dbReference type="Pfam" id="PF08323">
    <property type="entry name" value="Glyco_transf_5"/>
    <property type="match status" value="1"/>
</dbReference>
<feature type="transmembrane region" description="Helical" evidence="8">
    <location>
        <begin position="2214"/>
        <end position="2241"/>
    </location>
</feature>
<dbReference type="InterPro" id="IPR058657">
    <property type="entry name" value="Mok11-13/Ags1-like_Ig"/>
</dbReference>
<dbReference type="InterPro" id="IPR058656">
    <property type="entry name" value="Mok11-13/Ags1-like_GH"/>
</dbReference>
<dbReference type="SUPFAM" id="SSF51445">
    <property type="entry name" value="(Trans)glycosidases"/>
    <property type="match status" value="1"/>
</dbReference>
<dbReference type="Pfam" id="PF26114">
    <property type="entry name" value="Ig_2_Mok13"/>
    <property type="match status" value="1"/>
</dbReference>
<feature type="transmembrane region" description="Helical" evidence="8">
    <location>
        <begin position="2040"/>
        <end position="2059"/>
    </location>
</feature>
<keyword evidence="8" id="KW-0472">Membrane</keyword>
<sequence length="2397" mass="269846">MILSHTWLLHLAIYLFFLASLALIHSHPFDAAFVEYNININSTAGSNVLDYNSDWPEKSQNGSRYTPSPTNWRELPIYTVILDRFMDGNPSNNDFYKSRSEWDVQSNQLRHGGDIEGFSQDRVLDYIYGMGYRTIYIAGTPWLNMPWQSDGYSALDFTLLDPHFGTLSEWRAVIDKIHSKGMYVMLDTTTTTLSDFLEFKGNSGKAAPFNLHGYEVEYKETATQKPWNINQYAEFQFTNTRDERCQLPKFYNPNGSEVIPPTDWNGCYAGDFDQFGDSSPAGKAPGWQDQLTKYSGVQDRLREWDRAVAMKLEKLACMTVRALDMDALRVDKATQQSLEFMGKWGGALRSCAREVGKTNFFITGEISDANTFGSLYIGRGRQPTHYANLDFDTVALLSPNQSDKFMRPAGENALDSSAFHYSIYRSLTRFLGMDGELDSPFDVPVNWVEAWRKIFVTNDFLNQETQLVDPRHLYGTTNQDNFRWASLINGTERFLLGQLVTNLIMPGIPFAFYGEEQNLHIFDSQANDYLYGRQPMSSNSAWQAHGCYKLGSKKYPTMPFGKALTGCHDDWNSLDHYDPTSDTRNILAHFAYLRSQYSSLQDGFNLTQLGNWTTFGELPASSHTPTEWGLWSISRSPLKTQKLSGPNPDLPIWILYSNINQTTTFTYDCSSNLAILSPYPAPTTVRNLLYPYETYDLDASSTSSTWDGAPPFLGCLKSISMEPLSFKVLVPASNWLAPQPRLVGFTPGHDARVLSKADNDIETIPISFSFSEELTCDAVSSAISLNYTIDPDSKASPRIDLDSANCQKLETKSSSVQPAPPAAWQWTANIVDAPDGVYELVLNNVTSQTGARSNSIDHLLFRKGRQHNPITFSHERYSESLLEFKDGKYMLHSDAPGADMMRYSVDFGKTYSPWIQYSSRFTLPDNVFSIAKFWEGDHVRVQYWSRLAGSAAPTLDADINFDGGYKRKLPQLILRGSFNKWGYDEGIPGLFSPRNENLTIDVRTVITSWPHEFQLAVFEARDKVFYGDVDHDGVLDLLPPNSQAQNFLSLPPPSAPFLGWRIMINPMDLTWGAQPVGHQKIVILLFVLLLLIPPTTALLACWLYQRIFYQVKHNQYGFQTASRATFLPFKSFFKPFRNSELTSSLKHLRRPNSENENSQLCFGNTWPYNMNSRRKVLIATLEYEIIDWEIKVKIGGLGVMTSLMGTVMEDLDLLWVIPKVGDLEYPQAEPAAPIPVVVFGETYLVECQVHKYKNVTYFLLDSPVFRANTKSNPYPARMDDLSSAIFYSYWNQSIAEVCRRTPDLTIYHINDYHGALAPLYLLPKILPVSLSLHNAEFQGQWPLGTPEEESEVCRAFHLPVKVCSKYARWGSVFNLLHAAASYISQHQDSVGVAGVSEKYGKRSWARYPVLWTLKSIDPLPNPDPKDLESLDVEPVDMRRVQINQESEAKRPGYKLELQKWAGLQQDPEAQVFVFVGRWSFQKGVDLIADVFPNLLEKRKDVQLIAIGPVIDLYGKLAALKLSRLMEMYPGRVYSKPEFTALPSYVFSGGDFALIPSRDEPFGLVAVEFGRVGALGVGSRLGGLGLMPGWWFPVESDSTVHLHSQLIKTIKAALNCPEEERAILRARSTYQRFPVLEWRMKMEEMHARSVRASRKHAGRFSSITYPSEVIMKPQESLDEEKGMPSATQSVPSESIKSPTSTANRIPPFDGGLRAKPALELSRMFSSSNPLTAQLIEAVKRFAPTKFNEMNPSRRNSMPRTRDDHVDNVSPGAHHNEQEILTSIVTLDKDEGAAGESRRAAKFQRTFAGQDDKRSPLNQAVKDFTDEDGKASQRFVEKLANLEAANSQAELCIATYIVAAHKAHFKGIRKGTLALARRKFASSPTLSVTSMIPKALFGGKGISSRDPTHVHTVEELFNHEKHISETLDVTTAMHMNRWQIRLQSRVFGWPIYTILLAVGQILGATSFQLSLLSGTSSNGSFDFYVIGGVNILGSIVWYGLSRKKPATWSLSMPWISFGLAFIFIGLPSLSDHLKQYSHRHPLAVTASGFYSFASSAGFLFFSSNFGEEAGGTTDSWVRRACIVQGTQQVWVSRGSMVLGIQAAKCGSDECSISAARLDQCDHSESRRRMLLHCIHTVPRSIDSFFFIFSLFSFSYIEQPRYYRNQPGTVPNFTRALFRRKLVLWYLTAEILRNYWLSGPYGRNWNFLWTRETSFGITLFLLLFFFVGVWGVSIDTSFFFFFFFKVTIWGLSLASKSHTWLVAIFAMGLGAPRWCQMLWGTSSVASYISWGGTAGPHLATSLWLWLGVLDAVQGVGLGMILLQTLSRVHVAATLCLAQIIGSTAVLVARATAPNRIGPGGVFPDLGLWNPSFSYTDSPLANWPFWIALICHNFQNHDRAS</sequence>
<dbReference type="InterPro" id="IPR006047">
    <property type="entry name" value="GH13_cat_dom"/>
</dbReference>
<dbReference type="InterPro" id="IPR013534">
    <property type="entry name" value="Starch_synth_cat_dom"/>
</dbReference>
<feature type="transmembrane region" description="Helical" evidence="8">
    <location>
        <begin position="1979"/>
        <end position="1998"/>
    </location>
</feature>
<evidence type="ECO:0000256" key="8">
    <source>
        <dbReference type="SAM" id="Phobius"/>
    </source>
</evidence>
<organism evidence="11 12">
    <name type="scientific">Puccinia sorghi</name>
    <dbReference type="NCBI Taxonomy" id="27349"/>
    <lineage>
        <taxon>Eukaryota</taxon>
        <taxon>Fungi</taxon>
        <taxon>Dikarya</taxon>
        <taxon>Basidiomycota</taxon>
        <taxon>Pucciniomycotina</taxon>
        <taxon>Pucciniomycetes</taxon>
        <taxon>Pucciniales</taxon>
        <taxon>Pucciniaceae</taxon>
        <taxon>Puccinia</taxon>
    </lineage>
</organism>
<evidence type="ECO:0000259" key="10">
    <source>
        <dbReference type="SMART" id="SM00642"/>
    </source>
</evidence>
<dbReference type="Pfam" id="PF26111">
    <property type="entry name" value="Ig_Mok13"/>
    <property type="match status" value="1"/>
</dbReference>
<evidence type="ECO:0000256" key="3">
    <source>
        <dbReference type="ARBA" id="ARBA00022676"/>
    </source>
</evidence>
<proteinExistence type="inferred from homology"/>
<dbReference type="OrthoDB" id="2496276at2759"/>
<evidence type="ECO:0000256" key="7">
    <source>
        <dbReference type="SAM" id="MobiDB-lite"/>
    </source>
</evidence>
<evidence type="ECO:0000313" key="12">
    <source>
        <dbReference type="Proteomes" id="UP000037035"/>
    </source>
</evidence>
<dbReference type="InterPro" id="IPR058658">
    <property type="entry name" value="Mok11-13/Ags1-like_Ig_2"/>
</dbReference>
<dbReference type="InterPro" id="IPR058659">
    <property type="entry name" value="Mok11-13/Ags1-like_CBM"/>
</dbReference>
<reference evidence="11 12" key="1">
    <citation type="submission" date="2015-08" db="EMBL/GenBank/DDBJ databases">
        <title>Next Generation Sequencing and Analysis of the Genome of Puccinia sorghi L Schw, the Causal Agent of Maize Common Rust.</title>
        <authorList>
            <person name="Rochi L."/>
            <person name="Burguener G."/>
            <person name="Darino M."/>
            <person name="Turjanski A."/>
            <person name="Kreff E."/>
            <person name="Dieguez M.J."/>
            <person name="Sacco F."/>
        </authorList>
    </citation>
    <scope>NUCLEOTIDE SEQUENCE [LARGE SCALE GENOMIC DNA]</scope>
    <source>
        <strain evidence="11 12">RO10H11247</strain>
    </source>
</reference>
<evidence type="ECO:0000256" key="2">
    <source>
        <dbReference type="ARBA" id="ARBA00012688"/>
    </source>
</evidence>
<evidence type="ECO:0000256" key="5">
    <source>
        <dbReference type="ARBA" id="ARBA00023316"/>
    </source>
</evidence>